<dbReference type="InterPro" id="IPR036397">
    <property type="entry name" value="RNaseH_sf"/>
</dbReference>
<dbReference type="AlphaFoldDB" id="A0A7T8JWM6"/>
<dbReference type="OrthoDB" id="10006939at2759"/>
<dbReference type="Proteomes" id="UP000595437">
    <property type="component" value="Chromosome 16"/>
</dbReference>
<gene>
    <name evidence="1" type="ORF">FKW44_021762</name>
</gene>
<name>A0A7T8JWM6_CALRO</name>
<dbReference type="Gene3D" id="3.30.420.10">
    <property type="entry name" value="Ribonuclease H-like superfamily/Ribonuclease H"/>
    <property type="match status" value="1"/>
</dbReference>
<organism evidence="1 2">
    <name type="scientific">Caligus rogercresseyi</name>
    <name type="common">Sea louse</name>
    <dbReference type="NCBI Taxonomy" id="217165"/>
    <lineage>
        <taxon>Eukaryota</taxon>
        <taxon>Metazoa</taxon>
        <taxon>Ecdysozoa</taxon>
        <taxon>Arthropoda</taxon>
        <taxon>Crustacea</taxon>
        <taxon>Multicrustacea</taxon>
        <taxon>Hexanauplia</taxon>
        <taxon>Copepoda</taxon>
        <taxon>Siphonostomatoida</taxon>
        <taxon>Caligidae</taxon>
        <taxon>Caligus</taxon>
    </lineage>
</organism>
<dbReference type="GO" id="GO:0003676">
    <property type="term" value="F:nucleic acid binding"/>
    <property type="evidence" value="ECO:0007669"/>
    <property type="project" value="InterPro"/>
</dbReference>
<dbReference type="PANTHER" id="PTHR47326:SF1">
    <property type="entry name" value="HTH PSQ-TYPE DOMAIN-CONTAINING PROTEIN"/>
    <property type="match status" value="1"/>
</dbReference>
<evidence type="ECO:0000313" key="1">
    <source>
        <dbReference type="EMBL" id="QQP36610.1"/>
    </source>
</evidence>
<accession>A0A7T8JWM6</accession>
<proteinExistence type="predicted"/>
<evidence type="ECO:0000313" key="2">
    <source>
        <dbReference type="Proteomes" id="UP000595437"/>
    </source>
</evidence>
<protein>
    <submittedName>
        <fullName evidence="1">Transposable element tcb1 transposase</fullName>
    </submittedName>
</protein>
<dbReference type="PANTHER" id="PTHR47326">
    <property type="entry name" value="TRANSPOSABLE ELEMENT TC3 TRANSPOSASE-LIKE PROTEIN"/>
    <property type="match status" value="1"/>
</dbReference>
<dbReference type="EMBL" id="CP045905">
    <property type="protein sequence ID" value="QQP36610.1"/>
    <property type="molecule type" value="Genomic_DNA"/>
</dbReference>
<reference evidence="2" key="1">
    <citation type="submission" date="2021-01" db="EMBL/GenBank/DDBJ databases">
        <title>Caligus Genome Assembly.</title>
        <authorList>
            <person name="Gallardo-Escarate C."/>
        </authorList>
    </citation>
    <scope>NUCLEOTIDE SEQUENCE [LARGE SCALE GENOMIC DNA]</scope>
</reference>
<feature type="non-terminal residue" evidence="1">
    <location>
        <position position="87"/>
    </location>
</feature>
<keyword evidence="2" id="KW-1185">Reference proteome</keyword>
<sequence>MDQVAAGRPYVFQQDGTPAHTSHLVQNWLLDNLPMFWSKEMLPPSSPDCTPLNYYLWGVLERESNKRTHNSIVLLKASIVEEVASMN</sequence>